<dbReference type="Proteomes" id="UP001151088">
    <property type="component" value="Unassembled WGS sequence"/>
</dbReference>
<sequence>MSRLLDSTCFIRAARGGLGRPDAAGAQAMAVFGGALYVGTGALAAGVTPPPARLLRFAGETWRTVLESPTSGMAEEPAVDLRLAPDLLEALHAREGGATSCPDDAGYVSLAVFQAPGESAPALYVGTASPAGGRVLRSADGESFEPASEPGFDLPAYAVTALCVHDGRLFAVTRGALDGPLVDLDASALPVVHMCLDPQAGSWDEASLPGFGDEDNIAVTALASFDGWLYAGTANPERGFQLWRTRAQGEAPFDWEPVIEDGAYAFTANHAVAALAVFGGALYLGTATRALGYEEEPALGTDAAELIRLDADGSWDLIAGQPRFTPLGIRAPLAMMGAGFDDRYNAAFESLCAHDGALYLGTRHWGAFAALAQEAGPVVGGYQLWASADGLDWELVLEDGAGNPAEVALASLASTPEGLFAGSANVEPLLSLAAALRERDDSIAPRAGFEILRGR</sequence>
<dbReference type="SUPFAM" id="SSF110296">
    <property type="entry name" value="Oligoxyloglucan reducing end-specific cellobiohydrolase"/>
    <property type="match status" value="1"/>
</dbReference>
<comment type="caution">
    <text evidence="1">The sequence shown here is derived from an EMBL/GenBank/DDBJ whole genome shotgun (WGS) entry which is preliminary data.</text>
</comment>
<protein>
    <submittedName>
        <fullName evidence="1">Uncharacterized protein</fullName>
    </submittedName>
</protein>
<evidence type="ECO:0000313" key="1">
    <source>
        <dbReference type="EMBL" id="MCS0494081.1"/>
    </source>
</evidence>
<dbReference type="EMBL" id="JANTHZ010000001">
    <property type="protein sequence ID" value="MCS0494081.1"/>
    <property type="molecule type" value="Genomic_DNA"/>
</dbReference>
<dbReference type="RefSeq" id="WP_258731027.1">
    <property type="nucleotide sequence ID" value="NZ_JANTHZ010000001.1"/>
</dbReference>
<reference evidence="1" key="1">
    <citation type="submission" date="2022-08" db="EMBL/GenBank/DDBJ databases">
        <authorList>
            <person name="Li F."/>
        </authorList>
    </citation>
    <scope>NUCLEOTIDE SEQUENCE</scope>
    <source>
        <strain evidence="1">MQZ15Z-1</strain>
    </source>
</reference>
<proteinExistence type="predicted"/>
<name>A0A9X2P8P0_9HYPH</name>
<keyword evidence="2" id="KW-1185">Reference proteome</keyword>
<evidence type="ECO:0000313" key="2">
    <source>
        <dbReference type="Proteomes" id="UP001151088"/>
    </source>
</evidence>
<organism evidence="1 2">
    <name type="scientific">Ancylobacter mangrovi</name>
    <dbReference type="NCBI Taxonomy" id="2972472"/>
    <lineage>
        <taxon>Bacteria</taxon>
        <taxon>Pseudomonadati</taxon>
        <taxon>Pseudomonadota</taxon>
        <taxon>Alphaproteobacteria</taxon>
        <taxon>Hyphomicrobiales</taxon>
        <taxon>Xanthobacteraceae</taxon>
        <taxon>Ancylobacter</taxon>
    </lineage>
</organism>
<accession>A0A9X2P8P0</accession>
<gene>
    <name evidence="1" type="ORF">NVS89_03155</name>
</gene>
<dbReference type="AlphaFoldDB" id="A0A9X2P8P0"/>